<keyword evidence="4" id="KW-0805">Transcription regulation</keyword>
<sequence>MKNKILLIDDEKDIVDLIAEALRQDSFASIKKAYTGADAIPICREYQPDVIVLDVMLPDMDGFEVCKAIREFSICFLASRSLRFCRLVSERK</sequence>
<dbReference type="CDD" id="cd17574">
    <property type="entry name" value="REC_OmpR"/>
    <property type="match status" value="1"/>
</dbReference>
<dbReference type="Pfam" id="PF00072">
    <property type="entry name" value="Response_reg"/>
    <property type="match status" value="1"/>
</dbReference>
<dbReference type="GO" id="GO:0000156">
    <property type="term" value="F:phosphorelay response regulator activity"/>
    <property type="evidence" value="ECO:0007669"/>
    <property type="project" value="TreeGrafter"/>
</dbReference>
<dbReference type="GO" id="GO:0005829">
    <property type="term" value="C:cytosol"/>
    <property type="evidence" value="ECO:0007669"/>
    <property type="project" value="TreeGrafter"/>
</dbReference>
<evidence type="ECO:0000256" key="4">
    <source>
        <dbReference type="ARBA" id="ARBA00023015"/>
    </source>
</evidence>
<dbReference type="Proteomes" id="UP000295710">
    <property type="component" value="Unassembled WGS sequence"/>
</dbReference>
<evidence type="ECO:0000259" key="9">
    <source>
        <dbReference type="PROSITE" id="PS50110"/>
    </source>
</evidence>
<accession>A0A4R4FGE4</accession>
<evidence type="ECO:0000313" key="10">
    <source>
        <dbReference type="EMBL" id="TDA22528.1"/>
    </source>
</evidence>
<evidence type="ECO:0000256" key="5">
    <source>
        <dbReference type="ARBA" id="ARBA00023125"/>
    </source>
</evidence>
<protein>
    <recommendedName>
        <fullName evidence="1">Stage 0 sporulation protein A homolog</fullName>
    </recommendedName>
</protein>
<feature type="domain" description="Response regulatory" evidence="9">
    <location>
        <begin position="4"/>
        <end position="92"/>
    </location>
</feature>
<evidence type="ECO:0000256" key="8">
    <source>
        <dbReference type="PROSITE-ProRule" id="PRU00169"/>
    </source>
</evidence>
<comment type="function">
    <text evidence="7">May play the central regulatory role in sporulation. It may be an element of the effector pathway responsible for the activation of sporulation genes in response to nutritional stress. Spo0A may act in concert with spo0H (a sigma factor) to control the expression of some genes that are critical to the sporulation process.</text>
</comment>
<dbReference type="SMART" id="SM00448">
    <property type="entry name" value="REC"/>
    <property type="match status" value="1"/>
</dbReference>
<name>A0A4R4FGE4_9FIRM</name>
<dbReference type="PANTHER" id="PTHR48111">
    <property type="entry name" value="REGULATOR OF RPOS"/>
    <property type="match status" value="1"/>
</dbReference>
<reference evidence="10 11" key="1">
    <citation type="journal article" date="2016" name="Nat. Microbiol.">
        <title>The Mouse Intestinal Bacterial Collection (miBC) provides host-specific insight into cultured diversity and functional potential of the gut microbiota.</title>
        <authorList>
            <person name="Lagkouvardos I."/>
            <person name="Pukall R."/>
            <person name="Abt B."/>
            <person name="Foesel B.U."/>
            <person name="Meier-Kolthoff J.P."/>
            <person name="Kumar N."/>
            <person name="Bresciani A."/>
            <person name="Martinez I."/>
            <person name="Just S."/>
            <person name="Ziegler C."/>
            <person name="Brugiroux S."/>
            <person name="Garzetti D."/>
            <person name="Wenning M."/>
            <person name="Bui T.P."/>
            <person name="Wang J."/>
            <person name="Hugenholtz F."/>
            <person name="Plugge C.M."/>
            <person name="Peterson D.A."/>
            <person name="Hornef M.W."/>
            <person name="Baines J.F."/>
            <person name="Smidt H."/>
            <person name="Walter J."/>
            <person name="Kristiansen K."/>
            <person name="Nielsen H.B."/>
            <person name="Haller D."/>
            <person name="Overmann J."/>
            <person name="Stecher B."/>
            <person name="Clavel T."/>
        </authorList>
    </citation>
    <scope>NUCLEOTIDE SEQUENCE [LARGE SCALE GENOMIC DNA]</scope>
    <source>
        <strain evidence="10 11">DSM 28560</strain>
    </source>
</reference>
<evidence type="ECO:0000256" key="7">
    <source>
        <dbReference type="ARBA" id="ARBA00024867"/>
    </source>
</evidence>
<evidence type="ECO:0000256" key="1">
    <source>
        <dbReference type="ARBA" id="ARBA00018672"/>
    </source>
</evidence>
<dbReference type="RefSeq" id="WP_132275373.1">
    <property type="nucleotide sequence ID" value="NZ_JAOBST010000042.1"/>
</dbReference>
<comment type="caution">
    <text evidence="10">The sequence shown here is derived from an EMBL/GenBank/DDBJ whole genome shotgun (WGS) entry which is preliminary data.</text>
</comment>
<dbReference type="PANTHER" id="PTHR48111:SF40">
    <property type="entry name" value="PHOSPHATE REGULON TRANSCRIPTIONAL REGULATORY PROTEIN PHOB"/>
    <property type="match status" value="1"/>
</dbReference>
<dbReference type="AlphaFoldDB" id="A0A4R4FGE4"/>
<keyword evidence="11" id="KW-1185">Reference proteome</keyword>
<keyword evidence="5" id="KW-0238">DNA-binding</keyword>
<gene>
    <name evidence="10" type="ORF">E1963_03590</name>
</gene>
<keyword evidence="3" id="KW-0902">Two-component regulatory system</keyword>
<evidence type="ECO:0000256" key="3">
    <source>
        <dbReference type="ARBA" id="ARBA00023012"/>
    </source>
</evidence>
<feature type="modified residue" description="4-aspartylphosphate" evidence="8">
    <location>
        <position position="54"/>
    </location>
</feature>
<dbReference type="InterPro" id="IPR011006">
    <property type="entry name" value="CheY-like_superfamily"/>
</dbReference>
<dbReference type="InterPro" id="IPR039420">
    <property type="entry name" value="WalR-like"/>
</dbReference>
<dbReference type="InterPro" id="IPR001789">
    <property type="entry name" value="Sig_transdc_resp-reg_receiver"/>
</dbReference>
<dbReference type="EMBL" id="SMMX01000003">
    <property type="protein sequence ID" value="TDA22528.1"/>
    <property type="molecule type" value="Genomic_DNA"/>
</dbReference>
<evidence type="ECO:0000313" key="11">
    <source>
        <dbReference type="Proteomes" id="UP000295710"/>
    </source>
</evidence>
<organism evidence="10 11">
    <name type="scientific">Extibacter muris</name>
    <dbReference type="NCBI Taxonomy" id="1796622"/>
    <lineage>
        <taxon>Bacteria</taxon>
        <taxon>Bacillati</taxon>
        <taxon>Bacillota</taxon>
        <taxon>Clostridia</taxon>
        <taxon>Lachnospirales</taxon>
        <taxon>Lachnospiraceae</taxon>
        <taxon>Extibacter</taxon>
    </lineage>
</organism>
<dbReference type="GO" id="GO:0000976">
    <property type="term" value="F:transcription cis-regulatory region binding"/>
    <property type="evidence" value="ECO:0007669"/>
    <property type="project" value="TreeGrafter"/>
</dbReference>
<dbReference type="SUPFAM" id="SSF52172">
    <property type="entry name" value="CheY-like"/>
    <property type="match status" value="1"/>
</dbReference>
<keyword evidence="2 8" id="KW-0597">Phosphoprotein</keyword>
<evidence type="ECO:0000256" key="6">
    <source>
        <dbReference type="ARBA" id="ARBA00023163"/>
    </source>
</evidence>
<dbReference type="GO" id="GO:0032993">
    <property type="term" value="C:protein-DNA complex"/>
    <property type="evidence" value="ECO:0007669"/>
    <property type="project" value="TreeGrafter"/>
</dbReference>
<keyword evidence="6" id="KW-0804">Transcription</keyword>
<proteinExistence type="predicted"/>
<evidence type="ECO:0000256" key="2">
    <source>
        <dbReference type="ARBA" id="ARBA00022553"/>
    </source>
</evidence>
<dbReference type="Gene3D" id="3.40.50.2300">
    <property type="match status" value="1"/>
</dbReference>
<dbReference type="PROSITE" id="PS50110">
    <property type="entry name" value="RESPONSE_REGULATORY"/>
    <property type="match status" value="1"/>
</dbReference>
<dbReference type="GO" id="GO:0006355">
    <property type="term" value="P:regulation of DNA-templated transcription"/>
    <property type="evidence" value="ECO:0007669"/>
    <property type="project" value="TreeGrafter"/>
</dbReference>